<gene>
    <name evidence="14" type="ORF">CLF_102879</name>
</gene>
<dbReference type="SUPFAM" id="SSF51905">
    <property type="entry name" value="FAD/NAD(P)-binding domain"/>
    <property type="match status" value="2"/>
</dbReference>
<dbReference type="Pfam" id="PF07992">
    <property type="entry name" value="Pyr_redox_2"/>
    <property type="match status" value="1"/>
</dbReference>
<dbReference type="InterPro" id="IPR020616">
    <property type="entry name" value="Thiolase_N"/>
</dbReference>
<keyword evidence="15" id="KW-1185">Reference proteome</keyword>
<evidence type="ECO:0000259" key="11">
    <source>
        <dbReference type="Pfam" id="PF02803"/>
    </source>
</evidence>
<dbReference type="EMBL" id="DF142950">
    <property type="protein sequence ID" value="GAA49334.1"/>
    <property type="molecule type" value="Genomic_DNA"/>
</dbReference>
<dbReference type="InterPro" id="IPR020613">
    <property type="entry name" value="Thiolase_CS"/>
</dbReference>
<evidence type="ECO:0000256" key="7">
    <source>
        <dbReference type="ARBA" id="ARBA00023136"/>
    </source>
</evidence>
<dbReference type="SUPFAM" id="SSF53901">
    <property type="entry name" value="Thiolase-like"/>
    <property type="match status" value="2"/>
</dbReference>
<dbReference type="PROSITE" id="PS00737">
    <property type="entry name" value="THIOLASE_2"/>
    <property type="match status" value="1"/>
</dbReference>
<evidence type="ECO:0000313" key="15">
    <source>
        <dbReference type="Proteomes" id="UP000008909"/>
    </source>
</evidence>
<organism evidence="14 15">
    <name type="scientific">Clonorchis sinensis</name>
    <name type="common">Chinese liver fluke</name>
    <dbReference type="NCBI Taxonomy" id="79923"/>
    <lineage>
        <taxon>Eukaryota</taxon>
        <taxon>Metazoa</taxon>
        <taxon>Spiralia</taxon>
        <taxon>Lophotrochozoa</taxon>
        <taxon>Platyhelminthes</taxon>
        <taxon>Trematoda</taxon>
        <taxon>Digenea</taxon>
        <taxon>Opisthorchiida</taxon>
        <taxon>Opisthorchiata</taxon>
        <taxon>Opisthorchiidae</taxon>
        <taxon>Clonorchis</taxon>
    </lineage>
</organism>
<evidence type="ECO:0000256" key="5">
    <source>
        <dbReference type="ARBA" id="ARBA00022679"/>
    </source>
</evidence>
<dbReference type="Pfam" id="PF02803">
    <property type="entry name" value="Thiolase_C"/>
    <property type="match status" value="1"/>
</dbReference>
<dbReference type="GO" id="GO:0016747">
    <property type="term" value="F:acyltransferase activity, transferring groups other than amino-acyl groups"/>
    <property type="evidence" value="ECO:0007669"/>
    <property type="project" value="InterPro"/>
</dbReference>
<keyword evidence="5" id="KW-0808">Transferase</keyword>
<feature type="non-terminal residue" evidence="14">
    <location>
        <position position="1"/>
    </location>
</feature>
<keyword evidence="6" id="KW-0274">FAD</keyword>
<dbReference type="GO" id="GO:0016491">
    <property type="term" value="F:oxidoreductase activity"/>
    <property type="evidence" value="ECO:0007669"/>
    <property type="project" value="InterPro"/>
</dbReference>
<comment type="cofactor">
    <cofactor evidence="1">
        <name>FAD</name>
        <dbReference type="ChEBI" id="CHEBI:57692"/>
    </cofactor>
</comment>
<feature type="domain" description="Thiolase C-terminal" evidence="11">
    <location>
        <begin position="621"/>
        <end position="741"/>
    </location>
</feature>
<dbReference type="CDD" id="cd00751">
    <property type="entry name" value="thiolase"/>
    <property type="match status" value="1"/>
</dbReference>
<reference evidence="14" key="1">
    <citation type="journal article" date="2011" name="Genome Biol.">
        <title>The draft genome of the carcinogenic human liver fluke Clonorchis sinensis.</title>
        <authorList>
            <person name="Wang X."/>
            <person name="Chen W."/>
            <person name="Huang Y."/>
            <person name="Sun J."/>
            <person name="Men J."/>
            <person name="Liu H."/>
            <person name="Luo F."/>
            <person name="Guo L."/>
            <person name="Lv X."/>
            <person name="Deng C."/>
            <person name="Zhou C."/>
            <person name="Fan Y."/>
            <person name="Li X."/>
            <person name="Huang L."/>
            <person name="Hu Y."/>
            <person name="Liang C."/>
            <person name="Hu X."/>
            <person name="Xu J."/>
            <person name="Yu X."/>
        </authorList>
    </citation>
    <scope>NUCLEOTIDE SEQUENCE [LARGE SCALE GENOMIC DNA]</scope>
    <source>
        <strain evidence="14">Henan</strain>
    </source>
</reference>
<dbReference type="NCBIfam" id="TIGR01930">
    <property type="entry name" value="AcCoA-C-Actrans"/>
    <property type="match status" value="1"/>
</dbReference>
<dbReference type="Proteomes" id="UP000008909">
    <property type="component" value="Unassembled WGS sequence"/>
</dbReference>
<evidence type="ECO:0000256" key="9">
    <source>
        <dbReference type="SAM" id="MobiDB-lite"/>
    </source>
</evidence>
<keyword evidence="8" id="KW-0012">Acyltransferase</keyword>
<evidence type="ECO:0000256" key="2">
    <source>
        <dbReference type="ARBA" id="ARBA00004370"/>
    </source>
</evidence>
<dbReference type="InterPro" id="IPR019383">
    <property type="entry name" value="Golgin_A_7/ERF4"/>
</dbReference>
<accession>G7Y8P9</accession>
<protein>
    <submittedName>
        <fullName evidence="14">Pyridine nucleotide-disulfide oxidoreductase domain-containing protein 1</fullName>
    </submittedName>
</protein>
<dbReference type="Pfam" id="PF10256">
    <property type="entry name" value="Erf4"/>
    <property type="match status" value="1"/>
</dbReference>
<keyword evidence="7" id="KW-0472">Membrane</keyword>
<reference key="2">
    <citation type="submission" date="2011-10" db="EMBL/GenBank/DDBJ databases">
        <title>The genome and transcriptome sequence of Clonorchis sinensis provide insights into the carcinogenic liver fluke.</title>
        <authorList>
            <person name="Wang X."/>
            <person name="Huang Y."/>
            <person name="Chen W."/>
            <person name="Liu H."/>
            <person name="Guo L."/>
            <person name="Chen Y."/>
            <person name="Luo F."/>
            <person name="Zhou W."/>
            <person name="Sun J."/>
            <person name="Mao Q."/>
            <person name="Liang P."/>
            <person name="Zhou C."/>
            <person name="Tian Y."/>
            <person name="Men J."/>
            <person name="Lv X."/>
            <person name="Huang L."/>
            <person name="Zhou J."/>
            <person name="Hu Y."/>
            <person name="Li R."/>
            <person name="Zhang F."/>
            <person name="Lei H."/>
            <person name="Li X."/>
            <person name="Hu X."/>
            <person name="Liang C."/>
            <person name="Xu J."/>
            <person name="Wu Z."/>
            <person name="Yu X."/>
        </authorList>
    </citation>
    <scope>NUCLEOTIDE SEQUENCE</scope>
    <source>
        <strain>Henan</strain>
    </source>
</reference>
<evidence type="ECO:0000256" key="6">
    <source>
        <dbReference type="ARBA" id="ARBA00022827"/>
    </source>
</evidence>
<evidence type="ECO:0000259" key="10">
    <source>
        <dbReference type="Pfam" id="PF00108"/>
    </source>
</evidence>
<dbReference type="Pfam" id="PF00108">
    <property type="entry name" value="Thiolase_N"/>
    <property type="match status" value="1"/>
</dbReference>
<dbReference type="InterPro" id="IPR002155">
    <property type="entry name" value="Thiolase"/>
</dbReference>
<proteinExistence type="inferred from homology"/>
<dbReference type="InterPro" id="IPR023753">
    <property type="entry name" value="FAD/NAD-binding_dom"/>
</dbReference>
<dbReference type="InterPro" id="IPR036188">
    <property type="entry name" value="FAD/NAD-bd_sf"/>
</dbReference>
<name>G7Y8P9_CLOSI</name>
<feature type="domain" description="FAD/NAD(P)-binding" evidence="12">
    <location>
        <begin position="344"/>
        <end position="442"/>
    </location>
</feature>
<evidence type="ECO:0000256" key="8">
    <source>
        <dbReference type="ARBA" id="ARBA00023315"/>
    </source>
</evidence>
<sequence>EREPKTPEDFQRYNQMNVSGGQPHPPTTKQPEGRNRETITNCLDCILALQQFYYHLTISLFKRRKADLREDVLLTYRISSIHRYTSVTLYTTDEAPTAHLIYLGERGPDIPIRYGRLCLTTGAVPRLVAKENPFVIGLRDTESLAAFQTRLRDTRRLVLVGNGGIATEIAHEVTGCQIVWAIKDNSISTPFLDPAAARFLLRARELARSAEGTPEMSDGSSKAGDSLGPVQIRRMRYVVDEGNTQQQELVLVPVTREGNESAKENLPTTFGAALGPDWAHGRTLRGCLSGNNDNRLLRVVYNVRIESVLSAAEFKVHGSPAIEPFPQDPPSSSMPEDSESWPVYVLLTNGETYGCDLVVSAVGVEASFQPSRTSFETTSSEYFGAQFDLAPPSVSGGGVLVNDQMETSVPDVYAAGDCAYANWTWAPHWFQMRLWSQARQMGFQAAKAMFGHSQGVSQVPLDFSFELFSHVTYFFGFKVVLLGLYNGQGLDLTSPDCYLLMRVTPGREYVKYNIDRQQQDQFAVNSQKKYAAAKASGYFDAELTPIEVPAKGGGDEVIKVTTDEHPRPDISMESLSRLKPVFAKSDRPGTVTAGNVSGINDGAAFLLLCRGDQLLAHGIRHPLARIVGWHQVGLEPQLMALGPLYAIQGLLDRIGWTIDTVDVFEVNEAFAVQCIAVMRELNIPPEKVNLQGGGIALGHPLGCSGARVLVTLVHLLQRLKRESPDAKVLRGIAALCVGAMQPEDRAQRSTVCDRIFIQRDFSEGTAVRFQTSPMPFQLRGRINPTRYAEAIGQLNKLFDEAEAISPAVCFENALGCLTAYLAFLCINTHYEKILKKVTLTVEDLNQKRAVGFYLQTDHWRYGDSLLFVGLFPVGLPDMVQPSATEFQPVQLARSLRHRSPSNTIRCHLYVPQVQLAGGLSYEHRAHNRTRCQMERGVVVRSDNQPVDPNKWTCGQTVDVN</sequence>
<dbReference type="InterPro" id="IPR020617">
    <property type="entry name" value="Thiolase_C"/>
</dbReference>
<evidence type="ECO:0000313" key="14">
    <source>
        <dbReference type="EMBL" id="GAA49334.1"/>
    </source>
</evidence>
<feature type="compositionally biased region" description="Basic and acidic residues" evidence="9">
    <location>
        <begin position="1"/>
        <end position="11"/>
    </location>
</feature>
<evidence type="ECO:0000256" key="4">
    <source>
        <dbReference type="ARBA" id="ARBA00022630"/>
    </source>
</evidence>
<dbReference type="AlphaFoldDB" id="G7Y8P9"/>
<keyword evidence="4" id="KW-0285">Flavoprotein</keyword>
<feature type="domain" description="Golgin subfamily A member 7/ERF4" evidence="13">
    <location>
        <begin position="755"/>
        <end position="848"/>
    </location>
</feature>
<dbReference type="PANTHER" id="PTHR43429:SF2">
    <property type="entry name" value="PYRIDINE NUCLEOTIDE-DISULFIDE OXIDOREDUCTASE DOMAIN-CONTAINING PROTEIN 1"/>
    <property type="match status" value="1"/>
</dbReference>
<dbReference type="InterPro" id="IPR050260">
    <property type="entry name" value="FAD-bd_OxRdtase"/>
</dbReference>
<evidence type="ECO:0000259" key="13">
    <source>
        <dbReference type="Pfam" id="PF10256"/>
    </source>
</evidence>
<feature type="region of interest" description="Disordered" evidence="9">
    <location>
        <begin position="1"/>
        <end position="34"/>
    </location>
</feature>
<dbReference type="GO" id="GO:0016020">
    <property type="term" value="C:membrane"/>
    <property type="evidence" value="ECO:0007669"/>
    <property type="project" value="UniProtKB-SubCell"/>
</dbReference>
<comment type="similarity">
    <text evidence="3">Belongs to the thiolase-like superfamily. Thiolase family.</text>
</comment>
<feature type="domain" description="Thiolase N-terminal" evidence="10">
    <location>
        <begin position="503"/>
        <end position="610"/>
    </location>
</feature>
<evidence type="ECO:0000256" key="1">
    <source>
        <dbReference type="ARBA" id="ARBA00001974"/>
    </source>
</evidence>
<evidence type="ECO:0000256" key="3">
    <source>
        <dbReference type="ARBA" id="ARBA00010982"/>
    </source>
</evidence>
<dbReference type="Gene3D" id="3.40.47.10">
    <property type="match status" value="2"/>
</dbReference>
<dbReference type="PANTHER" id="PTHR43429">
    <property type="entry name" value="PYRIDINE NUCLEOTIDE-DISULFIDE OXIDOREDUCTASE DOMAIN-CONTAINING"/>
    <property type="match status" value="1"/>
</dbReference>
<comment type="subcellular location">
    <subcellularLocation>
        <location evidence="2">Membrane</location>
    </subcellularLocation>
</comment>
<evidence type="ECO:0000259" key="12">
    <source>
        <dbReference type="Pfam" id="PF07992"/>
    </source>
</evidence>
<dbReference type="Gene3D" id="3.50.50.60">
    <property type="entry name" value="FAD/NAD(P)-binding domain"/>
    <property type="match status" value="3"/>
</dbReference>
<dbReference type="InterPro" id="IPR016039">
    <property type="entry name" value="Thiolase-like"/>
</dbReference>